<keyword evidence="4 9" id="KW-0547">Nucleotide-binding</keyword>
<evidence type="ECO:0000256" key="10">
    <source>
        <dbReference type="SAM" id="Phobius"/>
    </source>
</evidence>
<dbReference type="PROSITE" id="PS00108">
    <property type="entry name" value="PROTEIN_KINASE_ST"/>
    <property type="match status" value="1"/>
</dbReference>
<evidence type="ECO:0000256" key="3">
    <source>
        <dbReference type="ARBA" id="ARBA00022679"/>
    </source>
</evidence>
<dbReference type="SUPFAM" id="SSF56112">
    <property type="entry name" value="Protein kinase-like (PK-like)"/>
    <property type="match status" value="1"/>
</dbReference>
<evidence type="ECO:0000256" key="4">
    <source>
        <dbReference type="ARBA" id="ARBA00022741"/>
    </source>
</evidence>
<dbReference type="InterPro" id="IPR011009">
    <property type="entry name" value="Kinase-like_dom_sf"/>
</dbReference>
<evidence type="ECO:0000256" key="5">
    <source>
        <dbReference type="ARBA" id="ARBA00022777"/>
    </source>
</evidence>
<evidence type="ECO:0000313" key="12">
    <source>
        <dbReference type="EMBL" id="TDR19565.1"/>
    </source>
</evidence>
<keyword evidence="10" id="KW-1133">Transmembrane helix</keyword>
<evidence type="ECO:0000256" key="9">
    <source>
        <dbReference type="PROSITE-ProRule" id="PRU10141"/>
    </source>
</evidence>
<dbReference type="PROSITE" id="PS00107">
    <property type="entry name" value="PROTEIN_KINASE_ATP"/>
    <property type="match status" value="1"/>
</dbReference>
<accession>A0A4R6XJ80</accession>
<dbReference type="GO" id="GO:0004674">
    <property type="term" value="F:protein serine/threonine kinase activity"/>
    <property type="evidence" value="ECO:0007669"/>
    <property type="project" value="UniProtKB-KW"/>
</dbReference>
<comment type="catalytic activity">
    <reaction evidence="7">
        <text>L-threonyl-[protein] + ATP = O-phospho-L-threonyl-[protein] + ADP + H(+)</text>
        <dbReference type="Rhea" id="RHEA:46608"/>
        <dbReference type="Rhea" id="RHEA-COMP:11060"/>
        <dbReference type="Rhea" id="RHEA-COMP:11605"/>
        <dbReference type="ChEBI" id="CHEBI:15378"/>
        <dbReference type="ChEBI" id="CHEBI:30013"/>
        <dbReference type="ChEBI" id="CHEBI:30616"/>
        <dbReference type="ChEBI" id="CHEBI:61977"/>
        <dbReference type="ChEBI" id="CHEBI:456216"/>
        <dbReference type="EC" id="2.7.11.1"/>
    </reaction>
</comment>
<evidence type="ECO:0000259" key="11">
    <source>
        <dbReference type="PROSITE" id="PS50011"/>
    </source>
</evidence>
<evidence type="ECO:0000256" key="1">
    <source>
        <dbReference type="ARBA" id="ARBA00012513"/>
    </source>
</evidence>
<dbReference type="AlphaFoldDB" id="A0A4R6XJ80"/>
<dbReference type="CDD" id="cd14014">
    <property type="entry name" value="STKc_PknB_like"/>
    <property type="match status" value="1"/>
</dbReference>
<evidence type="ECO:0000256" key="8">
    <source>
        <dbReference type="ARBA" id="ARBA00048679"/>
    </source>
</evidence>
<feature type="domain" description="Protein kinase" evidence="11">
    <location>
        <begin position="347"/>
        <end position="607"/>
    </location>
</feature>
<proteinExistence type="predicted"/>
<dbReference type="InterPro" id="IPR017441">
    <property type="entry name" value="Protein_kinase_ATP_BS"/>
</dbReference>
<keyword evidence="6 9" id="KW-0067">ATP-binding</keyword>
<gene>
    <name evidence="12" type="ORF">C8D91_2122</name>
</gene>
<dbReference type="OrthoDB" id="9801841at2"/>
<dbReference type="SMART" id="SM00220">
    <property type="entry name" value="S_TKc"/>
    <property type="match status" value="1"/>
</dbReference>
<dbReference type="Gene3D" id="1.10.510.10">
    <property type="entry name" value="Transferase(Phosphotransferase) domain 1"/>
    <property type="match status" value="1"/>
</dbReference>
<keyword evidence="3" id="KW-0808">Transferase</keyword>
<dbReference type="EMBL" id="SNZB01000004">
    <property type="protein sequence ID" value="TDR19565.1"/>
    <property type="molecule type" value="Genomic_DNA"/>
</dbReference>
<comment type="caution">
    <text evidence="12">The sequence shown here is derived from an EMBL/GenBank/DDBJ whole genome shotgun (WGS) entry which is preliminary data.</text>
</comment>
<dbReference type="GO" id="GO:0035556">
    <property type="term" value="P:intracellular signal transduction"/>
    <property type="evidence" value="ECO:0007669"/>
    <property type="project" value="TreeGrafter"/>
</dbReference>
<sequence>MKNKSIMFWVVLTLLVIGSLPFLLSWYQINQSKEAVVDQAQKNHLIISRATAERIATYLTKYQDVARNIAIDPSVYIAPDAATATESLKRGLLLHSNIQLIGLMLNEQGQPSQVIQLARKNESSDIDFDALKNQLVQEVQLTSQKGQKYLGIKVSSARPNVDVVMLVSLDTNQWLNPRILGQAASLSLVDNEGQLIEHSGDAFVPVSAEWLVMMKNGSVTGVANRSGNKTLDKFISAFAKIEQQPWYIISRQSVEFAEQSTAAMSKTAWQIFGLVLLAMLVLLTMAYFSWVKPIRRIVKAQNALLGDNSAESDWKGGEVQALEHSFDALTKHINDRNALGKIFVDRYQVISPIGKGGMGTVFLGWDPKLDRHVALKTLPIGNQFGTRENMSQTLVQEAITAARISHRNVVSIYDVVSTKTTAFIAMEYIKGESLSSLLQRKGSLSLPLTLSIAIAVLRGLQTAHDMGFVHRDVKPANILLDVNGDIKLTDFGTATLVKGIGADDITGTIGYMAPETYQRGEVTIKSDLFAVGVLIAECLLGVNPFKSKKIHLTKNNTINKAVIFPADLRQPAAEELFKVFDRLLDKEPNKRPQSATEMAELIVHSTPCAIKWDSEVAGVRIQKNEERNEEEDTIVAHS</sequence>
<keyword evidence="13" id="KW-1185">Reference proteome</keyword>
<dbReference type="PROSITE" id="PS50011">
    <property type="entry name" value="PROTEIN_KINASE_DOM"/>
    <property type="match status" value="1"/>
</dbReference>
<dbReference type="PANTHER" id="PTHR24356">
    <property type="entry name" value="SERINE/THREONINE-PROTEIN KINASE"/>
    <property type="match status" value="1"/>
</dbReference>
<dbReference type="InterPro" id="IPR050236">
    <property type="entry name" value="Ser_Thr_kinase_AGC"/>
</dbReference>
<dbReference type="Proteomes" id="UP000295724">
    <property type="component" value="Unassembled WGS sequence"/>
</dbReference>
<dbReference type="GO" id="GO:0005524">
    <property type="term" value="F:ATP binding"/>
    <property type="evidence" value="ECO:0007669"/>
    <property type="project" value="UniProtKB-UniRule"/>
</dbReference>
<dbReference type="RefSeq" id="WP_133566518.1">
    <property type="nucleotide sequence ID" value="NZ_NIHB01000004.1"/>
</dbReference>
<dbReference type="Gene3D" id="3.30.200.20">
    <property type="entry name" value="Phosphorylase Kinase, domain 1"/>
    <property type="match status" value="1"/>
</dbReference>
<dbReference type="EC" id="2.7.11.1" evidence="1"/>
<evidence type="ECO:0000256" key="2">
    <source>
        <dbReference type="ARBA" id="ARBA00022527"/>
    </source>
</evidence>
<evidence type="ECO:0000313" key="13">
    <source>
        <dbReference type="Proteomes" id="UP000295724"/>
    </source>
</evidence>
<feature type="transmembrane region" description="Helical" evidence="10">
    <location>
        <begin position="7"/>
        <end position="27"/>
    </location>
</feature>
<keyword evidence="5 12" id="KW-0418">Kinase</keyword>
<comment type="catalytic activity">
    <reaction evidence="8">
        <text>L-seryl-[protein] + ATP = O-phospho-L-seryl-[protein] + ADP + H(+)</text>
        <dbReference type="Rhea" id="RHEA:17989"/>
        <dbReference type="Rhea" id="RHEA-COMP:9863"/>
        <dbReference type="Rhea" id="RHEA-COMP:11604"/>
        <dbReference type="ChEBI" id="CHEBI:15378"/>
        <dbReference type="ChEBI" id="CHEBI:29999"/>
        <dbReference type="ChEBI" id="CHEBI:30616"/>
        <dbReference type="ChEBI" id="CHEBI:83421"/>
        <dbReference type="ChEBI" id="CHEBI:456216"/>
        <dbReference type="EC" id="2.7.11.1"/>
    </reaction>
</comment>
<dbReference type="PANTHER" id="PTHR24356:SF1">
    <property type="entry name" value="SERINE_THREONINE-PROTEIN KINASE GREATWALL"/>
    <property type="match status" value="1"/>
</dbReference>
<dbReference type="Pfam" id="PF00069">
    <property type="entry name" value="Pkinase"/>
    <property type="match status" value="1"/>
</dbReference>
<evidence type="ECO:0000256" key="6">
    <source>
        <dbReference type="ARBA" id="ARBA00022840"/>
    </source>
</evidence>
<dbReference type="InterPro" id="IPR000719">
    <property type="entry name" value="Prot_kinase_dom"/>
</dbReference>
<feature type="binding site" evidence="9">
    <location>
        <position position="376"/>
    </location>
    <ligand>
        <name>ATP</name>
        <dbReference type="ChEBI" id="CHEBI:30616"/>
    </ligand>
</feature>
<keyword evidence="10" id="KW-0812">Transmembrane</keyword>
<keyword evidence="2 12" id="KW-0723">Serine/threonine-protein kinase</keyword>
<feature type="transmembrane region" description="Helical" evidence="10">
    <location>
        <begin position="268"/>
        <end position="290"/>
    </location>
</feature>
<protein>
    <recommendedName>
        <fullName evidence="1">non-specific serine/threonine protein kinase</fullName>
        <ecNumber evidence="1">2.7.11.1</ecNumber>
    </recommendedName>
</protein>
<reference evidence="12 13" key="1">
    <citation type="submission" date="2019-03" db="EMBL/GenBank/DDBJ databases">
        <title>Genomic Encyclopedia of Type Strains, Phase IV (KMG-IV): sequencing the most valuable type-strain genomes for metagenomic binning, comparative biology and taxonomic classification.</title>
        <authorList>
            <person name="Goeker M."/>
        </authorList>
    </citation>
    <scope>NUCLEOTIDE SEQUENCE [LARGE SCALE GENOMIC DNA]</scope>
    <source>
        <strain evidence="12 13">DSM 25488</strain>
    </source>
</reference>
<evidence type="ECO:0000256" key="7">
    <source>
        <dbReference type="ARBA" id="ARBA00047899"/>
    </source>
</evidence>
<organism evidence="12 13">
    <name type="scientific">Marinicella litoralis</name>
    <dbReference type="NCBI Taxonomy" id="644220"/>
    <lineage>
        <taxon>Bacteria</taxon>
        <taxon>Pseudomonadati</taxon>
        <taxon>Pseudomonadota</taxon>
        <taxon>Gammaproteobacteria</taxon>
        <taxon>Lysobacterales</taxon>
        <taxon>Marinicellaceae</taxon>
        <taxon>Marinicella</taxon>
    </lineage>
</organism>
<dbReference type="InterPro" id="IPR008271">
    <property type="entry name" value="Ser/Thr_kinase_AS"/>
</dbReference>
<keyword evidence="10" id="KW-0472">Membrane</keyword>
<name>A0A4R6XJ80_9GAMM</name>